<evidence type="ECO:0000256" key="7">
    <source>
        <dbReference type="ARBA" id="ARBA00023157"/>
    </source>
</evidence>
<evidence type="ECO:0000256" key="10">
    <source>
        <dbReference type="ARBA" id="ARBA00039100"/>
    </source>
</evidence>
<evidence type="ECO:0000256" key="2">
    <source>
        <dbReference type="ARBA" id="ARBA00009800"/>
    </source>
</evidence>
<dbReference type="InterPro" id="IPR017853">
    <property type="entry name" value="GH"/>
</dbReference>
<evidence type="ECO:0000256" key="4">
    <source>
        <dbReference type="ARBA" id="ARBA00022729"/>
    </source>
</evidence>
<dbReference type="SUPFAM" id="SSF51445">
    <property type="entry name" value="(Trans)glycosidases"/>
    <property type="match status" value="1"/>
</dbReference>
<comment type="catalytic activity">
    <reaction evidence="9">
        <text>endohydrolysis of (1-&gt;4)-beta-D-glycosidic bonds of heparan sulfate chains in heparan sulfate proteoglycan.</text>
        <dbReference type="EC" id="3.2.1.166"/>
    </reaction>
</comment>
<evidence type="ECO:0000256" key="9">
    <source>
        <dbReference type="ARBA" id="ARBA00036917"/>
    </source>
</evidence>
<feature type="chain" id="PRO_5034676116" description="Heparanase" evidence="12">
    <location>
        <begin position="23"/>
        <end position="524"/>
    </location>
</feature>
<evidence type="ECO:0000256" key="6">
    <source>
        <dbReference type="ARBA" id="ARBA00022889"/>
    </source>
</evidence>
<dbReference type="GO" id="GO:0005615">
    <property type="term" value="C:extracellular space"/>
    <property type="evidence" value="ECO:0007669"/>
    <property type="project" value="TreeGrafter"/>
</dbReference>
<sequence length="524" mass="59086">MLLNCFQVLASAASTWWAGLLSQSTTDLNRTSADQDQDQVVVVVPDLHTVLHRVDQRFLSVTIDASLASEERFMSLLSSVKIRTLTRALSPAFLRFGGTQQDFMEFSPKNSCDASLSWLLEERLKADWFQQQKILKEEELHRKFRKVQFTEDTVDRLVSFSRCCSLTLIFGLNALLRTSNNTWNSSNAHALMDYCQHRRYRLHWELGNEPNSFEKKAGIRVGGAQLGLDFTHLRKMMSQSQSYRHAGLYGPDIGQPRDHRTDMTEGFLQTGAEAINAFTWHHYYVNGRETSLKDFLDPDVLDTLALKTKEVLKRVWSVCPLKPVWLGETSSAFGGGAPGLSDTFAAGFMWMDKLGVAATLGLGVVMRQVLIGSGSYHMVDDNLDPLPDYWLSLLYKRLVGSEVLRVELSSDFGSNRRVRVYLHCAHRRYTTTQQYKHNAYTLFPVSLSLPSSLAHGSVEAFVLQSENQSLLTRSVMMNSVVMKMINDETLPDVRGRLLPASQLQLPSFSMAFFVLMDAHAAACS</sequence>
<keyword evidence="3" id="KW-0964">Secreted</keyword>
<dbReference type="PANTHER" id="PTHR46145:SF3">
    <property type="entry name" value="HEPARANASE"/>
    <property type="match status" value="1"/>
</dbReference>
<reference evidence="13" key="2">
    <citation type="submission" date="2025-08" db="UniProtKB">
        <authorList>
            <consortium name="Ensembl"/>
        </authorList>
    </citation>
    <scope>IDENTIFICATION</scope>
</reference>
<dbReference type="Proteomes" id="UP000694680">
    <property type="component" value="Chromosome 12"/>
</dbReference>
<evidence type="ECO:0000256" key="5">
    <source>
        <dbReference type="ARBA" id="ARBA00022801"/>
    </source>
</evidence>
<dbReference type="GO" id="GO:0031012">
    <property type="term" value="C:extracellular matrix"/>
    <property type="evidence" value="ECO:0007669"/>
    <property type="project" value="TreeGrafter"/>
</dbReference>
<keyword evidence="4 12" id="KW-0732">Signal</keyword>
<accession>A0A8C5DS72</accession>
<reference evidence="13" key="1">
    <citation type="submission" date="2020-06" db="EMBL/GenBank/DDBJ databases">
        <authorList>
            <consortium name="Wellcome Sanger Institute Data Sharing"/>
        </authorList>
    </citation>
    <scope>NUCLEOTIDE SEQUENCE [LARGE SCALE GENOMIC DNA]</scope>
</reference>
<evidence type="ECO:0000256" key="3">
    <source>
        <dbReference type="ARBA" id="ARBA00022525"/>
    </source>
</evidence>
<dbReference type="GO" id="GO:0007160">
    <property type="term" value="P:cell-matrix adhesion"/>
    <property type="evidence" value="ECO:0007669"/>
    <property type="project" value="TreeGrafter"/>
</dbReference>
<dbReference type="InterPro" id="IPR005199">
    <property type="entry name" value="Glyco_hydro_79"/>
</dbReference>
<reference evidence="13" key="3">
    <citation type="submission" date="2025-09" db="UniProtKB">
        <authorList>
            <consortium name="Ensembl"/>
        </authorList>
    </citation>
    <scope>IDENTIFICATION</scope>
</reference>
<evidence type="ECO:0000256" key="8">
    <source>
        <dbReference type="ARBA" id="ARBA00023180"/>
    </source>
</evidence>
<evidence type="ECO:0000313" key="14">
    <source>
        <dbReference type="Proteomes" id="UP000694680"/>
    </source>
</evidence>
<dbReference type="Ensembl" id="ENSGWIT00000011290.1">
    <property type="protein sequence ID" value="ENSGWIP00000010153.1"/>
    <property type="gene ID" value="ENSGWIG00000005968.1"/>
</dbReference>
<name>A0A8C5DS72_GOUWI</name>
<evidence type="ECO:0000313" key="13">
    <source>
        <dbReference type="Ensembl" id="ENSGWIP00000010153.1"/>
    </source>
</evidence>
<dbReference type="Pfam" id="PF03662">
    <property type="entry name" value="Glyco_hydro_79n"/>
    <property type="match status" value="1"/>
</dbReference>
<dbReference type="EC" id="3.2.1.166" evidence="10"/>
<organism evidence="13 14">
    <name type="scientific">Gouania willdenowi</name>
    <name type="common">Blunt-snouted clingfish</name>
    <name type="synonym">Lepadogaster willdenowi</name>
    <dbReference type="NCBI Taxonomy" id="441366"/>
    <lineage>
        <taxon>Eukaryota</taxon>
        <taxon>Metazoa</taxon>
        <taxon>Chordata</taxon>
        <taxon>Craniata</taxon>
        <taxon>Vertebrata</taxon>
        <taxon>Euteleostomi</taxon>
        <taxon>Actinopterygii</taxon>
        <taxon>Neopterygii</taxon>
        <taxon>Teleostei</taxon>
        <taxon>Neoteleostei</taxon>
        <taxon>Acanthomorphata</taxon>
        <taxon>Ovalentaria</taxon>
        <taxon>Blenniimorphae</taxon>
        <taxon>Blenniiformes</taxon>
        <taxon>Gobiesocoidei</taxon>
        <taxon>Gobiesocidae</taxon>
        <taxon>Gobiesocinae</taxon>
        <taxon>Gouania</taxon>
    </lineage>
</organism>
<keyword evidence="8" id="KW-0325">Glycoprotein</keyword>
<dbReference type="AlphaFoldDB" id="A0A8C5DS72"/>
<dbReference type="FunFam" id="3.20.20.80:FF:000024">
    <property type="entry name" value="Heparanase 2"/>
    <property type="match status" value="1"/>
</dbReference>
<keyword evidence="14" id="KW-1185">Reference proteome</keyword>
<comment type="similarity">
    <text evidence="2">Belongs to the glycosyl hydrolase 79 family.</text>
</comment>
<evidence type="ECO:0000256" key="1">
    <source>
        <dbReference type="ARBA" id="ARBA00004613"/>
    </source>
</evidence>
<protein>
    <recommendedName>
        <fullName evidence="11">Heparanase</fullName>
        <ecNumber evidence="10">3.2.1.166</ecNumber>
    </recommendedName>
</protein>
<dbReference type="GO" id="GO:0016798">
    <property type="term" value="F:hydrolase activity, acting on glycosyl bonds"/>
    <property type="evidence" value="ECO:0007669"/>
    <property type="project" value="InterPro"/>
</dbReference>
<gene>
    <name evidence="13" type="primary">hpse</name>
</gene>
<dbReference type="PANTHER" id="PTHR46145">
    <property type="entry name" value="HEPARANASE"/>
    <property type="match status" value="1"/>
</dbReference>
<comment type="subcellular location">
    <subcellularLocation>
        <location evidence="1">Secreted</location>
    </subcellularLocation>
</comment>
<evidence type="ECO:0000256" key="12">
    <source>
        <dbReference type="SAM" id="SignalP"/>
    </source>
</evidence>
<keyword evidence="5" id="KW-0378">Hydrolase</keyword>
<dbReference type="Gene3D" id="3.20.20.80">
    <property type="entry name" value="Glycosidases"/>
    <property type="match status" value="1"/>
</dbReference>
<feature type="signal peptide" evidence="12">
    <location>
        <begin position="1"/>
        <end position="22"/>
    </location>
</feature>
<evidence type="ECO:0000256" key="11">
    <source>
        <dbReference type="ARBA" id="ARBA00040414"/>
    </source>
</evidence>
<dbReference type="GO" id="GO:0016020">
    <property type="term" value="C:membrane"/>
    <property type="evidence" value="ECO:0007669"/>
    <property type="project" value="InterPro"/>
</dbReference>
<keyword evidence="7" id="KW-1015">Disulfide bond</keyword>
<keyword evidence="6" id="KW-0130">Cell adhesion</keyword>
<dbReference type="GO" id="GO:0060055">
    <property type="term" value="P:angiogenesis involved in wound healing"/>
    <property type="evidence" value="ECO:0007669"/>
    <property type="project" value="TreeGrafter"/>
</dbReference>
<proteinExistence type="inferred from homology"/>